<dbReference type="Pfam" id="PF13673">
    <property type="entry name" value="Acetyltransf_10"/>
    <property type="match status" value="1"/>
</dbReference>
<dbReference type="Gene3D" id="3.40.630.30">
    <property type="match status" value="1"/>
</dbReference>
<name>A0A5S5DBY8_9SPHI</name>
<dbReference type="InterPro" id="IPR016181">
    <property type="entry name" value="Acyl_CoA_acyltransferase"/>
</dbReference>
<evidence type="ECO:0000313" key="3">
    <source>
        <dbReference type="Proteomes" id="UP000325105"/>
    </source>
</evidence>
<gene>
    <name evidence="2" type="ORF">BC792_1177</name>
</gene>
<evidence type="ECO:0000313" key="2">
    <source>
        <dbReference type="EMBL" id="TYP92232.1"/>
    </source>
</evidence>
<dbReference type="PANTHER" id="PTHR43451:SF1">
    <property type="entry name" value="ACETYLTRANSFERASE"/>
    <property type="match status" value="1"/>
</dbReference>
<dbReference type="EMBL" id="VNHX01000017">
    <property type="protein sequence ID" value="TYP92232.1"/>
    <property type="molecule type" value="Genomic_DNA"/>
</dbReference>
<accession>A0A5S5DBY8</accession>
<organism evidence="2 3">
    <name type="scientific">Sphingobacterium allocomposti</name>
    <dbReference type="NCBI Taxonomy" id="415956"/>
    <lineage>
        <taxon>Bacteria</taxon>
        <taxon>Pseudomonadati</taxon>
        <taxon>Bacteroidota</taxon>
        <taxon>Sphingobacteriia</taxon>
        <taxon>Sphingobacteriales</taxon>
        <taxon>Sphingobacteriaceae</taxon>
        <taxon>Sphingobacterium</taxon>
    </lineage>
</organism>
<dbReference type="Proteomes" id="UP000325105">
    <property type="component" value="Unassembled WGS sequence"/>
</dbReference>
<dbReference type="InterPro" id="IPR000182">
    <property type="entry name" value="GNAT_dom"/>
</dbReference>
<dbReference type="SUPFAM" id="SSF55729">
    <property type="entry name" value="Acyl-CoA N-acyltransferases (Nat)"/>
    <property type="match status" value="1"/>
</dbReference>
<proteinExistence type="predicted"/>
<reference evidence="2 3" key="1">
    <citation type="submission" date="2019-07" db="EMBL/GenBank/DDBJ databases">
        <title>Genomic Encyclopedia of Archaeal and Bacterial Type Strains, Phase II (KMG-II): from individual species to whole genera.</title>
        <authorList>
            <person name="Goeker M."/>
        </authorList>
    </citation>
    <scope>NUCLEOTIDE SEQUENCE [LARGE SCALE GENOMIC DNA]</scope>
    <source>
        <strain evidence="2 3">DSM 18850</strain>
    </source>
</reference>
<feature type="domain" description="N-acetyltransferase" evidence="1">
    <location>
        <begin position="10"/>
        <end position="163"/>
    </location>
</feature>
<dbReference type="PANTHER" id="PTHR43451">
    <property type="entry name" value="ACETYLTRANSFERASE (GNAT) FAMILY PROTEIN"/>
    <property type="match status" value="1"/>
</dbReference>
<dbReference type="PROSITE" id="PS51186">
    <property type="entry name" value="GNAT"/>
    <property type="match status" value="1"/>
</dbReference>
<dbReference type="CDD" id="cd04301">
    <property type="entry name" value="NAT_SF"/>
    <property type="match status" value="1"/>
</dbReference>
<keyword evidence="2" id="KW-0808">Transferase</keyword>
<dbReference type="OrthoDB" id="424368at2"/>
<keyword evidence="3" id="KW-1185">Reference proteome</keyword>
<sequence length="171" mass="19349">MNVIMNNPGPAYRRATMADLPAMQQLFVDSILRTCNNDYEEGQLLAWVSGVEDTRRWESIINSQYVMVCEVDTALQGFCTLKDGTYLDMLFVSPTAQRGGIARALYLHIELESRRAGAKEITVDASITARRFFEKMGFTILREQLVERKGVHIKNYKMCKPFGGDTAAGRR</sequence>
<protein>
    <submittedName>
        <fullName evidence="2">Putative acetyltransferase</fullName>
    </submittedName>
</protein>
<comment type="caution">
    <text evidence="2">The sequence shown here is derived from an EMBL/GenBank/DDBJ whole genome shotgun (WGS) entry which is preliminary data.</text>
</comment>
<dbReference type="GO" id="GO:0016747">
    <property type="term" value="F:acyltransferase activity, transferring groups other than amino-acyl groups"/>
    <property type="evidence" value="ECO:0007669"/>
    <property type="project" value="InterPro"/>
</dbReference>
<dbReference type="AlphaFoldDB" id="A0A5S5DBY8"/>
<dbReference type="InterPro" id="IPR052564">
    <property type="entry name" value="N-acetyltrans/Recomb-assoc"/>
</dbReference>
<evidence type="ECO:0000259" key="1">
    <source>
        <dbReference type="PROSITE" id="PS51186"/>
    </source>
</evidence>